<sequence length="258" mass="28472">MSTAQKQKHLKPLVGVVCDVQHIAPHDFHAAGDKYLRALSRSADVIPVLIPALLEDQDVDQWLARLDGLFLTGAYSMVDPAHYNEIKVDKQYDYDAQRDATAFAFVHKAIANNLPLLGVCRGLQDINVALGGSLHQVVQEHPELNDHREDKNATLDEQYAPAHTVTLSENGMLQNIFKAKKIDVNSLHSQAINRVGSGLEIEAKADDGLVEAIRVEGVSFGLAVQWHPEWKVTENKTQTLLFEAFGDACRARQLAGIP</sequence>
<dbReference type="EMBL" id="JBHRYN010000007">
    <property type="protein sequence ID" value="MFC3700919.1"/>
    <property type="molecule type" value="Genomic_DNA"/>
</dbReference>
<dbReference type="SUPFAM" id="SSF52317">
    <property type="entry name" value="Class I glutamine amidotransferase-like"/>
    <property type="match status" value="1"/>
</dbReference>
<evidence type="ECO:0000313" key="2">
    <source>
        <dbReference type="Proteomes" id="UP001595710"/>
    </source>
</evidence>
<protein>
    <submittedName>
        <fullName evidence="1">Gamma-glutamyl-gamma-aminobutyrate hydrolase family protein</fullName>
    </submittedName>
</protein>
<dbReference type="RefSeq" id="WP_290280384.1">
    <property type="nucleotide sequence ID" value="NZ_JAUFQI010000001.1"/>
</dbReference>
<organism evidence="1 2">
    <name type="scientific">Reinekea marina</name>
    <dbReference type="NCBI Taxonomy" id="1310421"/>
    <lineage>
        <taxon>Bacteria</taxon>
        <taxon>Pseudomonadati</taxon>
        <taxon>Pseudomonadota</taxon>
        <taxon>Gammaproteobacteria</taxon>
        <taxon>Oceanospirillales</taxon>
        <taxon>Saccharospirillaceae</taxon>
        <taxon>Reinekea</taxon>
    </lineage>
</organism>
<dbReference type="Proteomes" id="UP001595710">
    <property type="component" value="Unassembled WGS sequence"/>
</dbReference>
<evidence type="ECO:0000313" key="1">
    <source>
        <dbReference type="EMBL" id="MFC3700919.1"/>
    </source>
</evidence>
<dbReference type="InterPro" id="IPR029062">
    <property type="entry name" value="Class_I_gatase-like"/>
</dbReference>
<comment type="caution">
    <text evidence="1">The sequence shown here is derived from an EMBL/GenBank/DDBJ whole genome shotgun (WGS) entry which is preliminary data.</text>
</comment>
<dbReference type="PROSITE" id="PS51273">
    <property type="entry name" value="GATASE_TYPE_1"/>
    <property type="match status" value="1"/>
</dbReference>
<name>A0ABV7WQ08_9GAMM</name>
<dbReference type="Pfam" id="PF07722">
    <property type="entry name" value="Peptidase_C26"/>
    <property type="match status" value="1"/>
</dbReference>
<dbReference type="GO" id="GO:0016787">
    <property type="term" value="F:hydrolase activity"/>
    <property type="evidence" value="ECO:0007669"/>
    <property type="project" value="UniProtKB-KW"/>
</dbReference>
<dbReference type="InterPro" id="IPR011697">
    <property type="entry name" value="Peptidase_C26"/>
</dbReference>
<dbReference type="Gene3D" id="3.40.50.880">
    <property type="match status" value="1"/>
</dbReference>
<dbReference type="CDD" id="cd01745">
    <property type="entry name" value="GATase1_2"/>
    <property type="match status" value="1"/>
</dbReference>
<dbReference type="InterPro" id="IPR044668">
    <property type="entry name" value="PuuD-like"/>
</dbReference>
<keyword evidence="1" id="KW-0378">Hydrolase</keyword>
<gene>
    <name evidence="1" type="ORF">ACFOND_04630</name>
</gene>
<keyword evidence="2" id="KW-1185">Reference proteome</keyword>
<dbReference type="PANTHER" id="PTHR43235:SF1">
    <property type="entry name" value="GLUTAMINE AMIDOTRANSFERASE PB2B2.05-RELATED"/>
    <property type="match status" value="1"/>
</dbReference>
<accession>A0ABV7WQ08</accession>
<proteinExistence type="predicted"/>
<reference evidence="2" key="1">
    <citation type="journal article" date="2019" name="Int. J. Syst. Evol. Microbiol.">
        <title>The Global Catalogue of Microorganisms (GCM) 10K type strain sequencing project: providing services to taxonomists for standard genome sequencing and annotation.</title>
        <authorList>
            <consortium name="The Broad Institute Genomics Platform"/>
            <consortium name="The Broad Institute Genome Sequencing Center for Infectious Disease"/>
            <person name="Wu L."/>
            <person name="Ma J."/>
        </authorList>
    </citation>
    <scope>NUCLEOTIDE SEQUENCE [LARGE SCALE GENOMIC DNA]</scope>
    <source>
        <strain evidence="2">CECT 8288</strain>
    </source>
</reference>
<dbReference type="PANTHER" id="PTHR43235">
    <property type="entry name" value="GLUTAMINE AMIDOTRANSFERASE PB2B2.05-RELATED"/>
    <property type="match status" value="1"/>
</dbReference>